<proteinExistence type="predicted"/>
<dbReference type="PANTHER" id="PTHR34107:SF4">
    <property type="entry name" value="SLL1222 PROTEIN"/>
    <property type="match status" value="1"/>
</dbReference>
<dbReference type="InterPro" id="IPR011335">
    <property type="entry name" value="Restrct_endonuc-II-like"/>
</dbReference>
<accession>A0A1J5EBB9</accession>
<gene>
    <name evidence="2" type="ORF">AUJ95_03490</name>
</gene>
<dbReference type="Pfam" id="PF05685">
    <property type="entry name" value="Uma2"/>
    <property type="match status" value="1"/>
</dbReference>
<dbReference type="InterPro" id="IPR012296">
    <property type="entry name" value="Nuclease_put_TT1808"/>
</dbReference>
<dbReference type="PANTHER" id="PTHR34107">
    <property type="entry name" value="SLL0198 PROTEIN-RELATED"/>
    <property type="match status" value="1"/>
</dbReference>
<sequence length="187" mass="21525">MSNALAVDLREDIWTYEDYLTLPNDGKTYQIIGGDLFMTAAPLIYHQAISRNLAFIIWEFVKDHDIGDVFFSPIDVVFSSTNVVQPDIIYISKERLDIKKEKAIFGAPDLIIEILSPTTLQMDVLLKKVLYQRFGVREYWIVDPKEQKVDVFVLEGGKYEPKGTFFHQDVVEVKMIQGLKVNLTDVF</sequence>
<dbReference type="STRING" id="1817895.AUJ95_03490"/>
<protein>
    <recommendedName>
        <fullName evidence="1">Putative restriction endonuclease domain-containing protein</fullName>
    </recommendedName>
</protein>
<dbReference type="SUPFAM" id="SSF52980">
    <property type="entry name" value="Restriction endonuclease-like"/>
    <property type="match status" value="1"/>
</dbReference>
<dbReference type="AlphaFoldDB" id="A0A1J5EBB9"/>
<comment type="caution">
    <text evidence="2">The sequence shown here is derived from an EMBL/GenBank/DDBJ whole genome shotgun (WGS) entry which is preliminary data.</text>
</comment>
<organism evidence="2 3">
    <name type="scientific">Candidatus Desantisbacteria bacterium CG2_30_40_21</name>
    <dbReference type="NCBI Taxonomy" id="1817895"/>
    <lineage>
        <taxon>Bacteria</taxon>
        <taxon>Candidatus Desantisiibacteriota</taxon>
    </lineage>
</organism>
<evidence type="ECO:0000259" key="1">
    <source>
        <dbReference type="Pfam" id="PF05685"/>
    </source>
</evidence>
<feature type="domain" description="Putative restriction endonuclease" evidence="1">
    <location>
        <begin position="17"/>
        <end position="182"/>
    </location>
</feature>
<dbReference type="CDD" id="cd06260">
    <property type="entry name" value="DUF820-like"/>
    <property type="match status" value="1"/>
</dbReference>
<reference evidence="2 3" key="1">
    <citation type="journal article" date="2016" name="Environ. Microbiol.">
        <title>Genomic resolution of a cold subsurface aquifer community provides metabolic insights for novel microbes adapted to high CO concentrations.</title>
        <authorList>
            <person name="Probst A.J."/>
            <person name="Castelle C.J."/>
            <person name="Singh A."/>
            <person name="Brown C.T."/>
            <person name="Anantharaman K."/>
            <person name="Sharon I."/>
            <person name="Hug L.A."/>
            <person name="Burstein D."/>
            <person name="Emerson J.B."/>
            <person name="Thomas B.C."/>
            <person name="Banfield J.F."/>
        </authorList>
    </citation>
    <scope>NUCLEOTIDE SEQUENCE [LARGE SCALE GENOMIC DNA]</scope>
    <source>
        <strain evidence="2">CG2_30_40_21</strain>
    </source>
</reference>
<dbReference type="InterPro" id="IPR008538">
    <property type="entry name" value="Uma2"/>
</dbReference>
<dbReference type="Proteomes" id="UP000183085">
    <property type="component" value="Unassembled WGS sequence"/>
</dbReference>
<name>A0A1J5EBB9_9BACT</name>
<evidence type="ECO:0000313" key="2">
    <source>
        <dbReference type="EMBL" id="OIP41327.1"/>
    </source>
</evidence>
<dbReference type="EMBL" id="MNYI01000087">
    <property type="protein sequence ID" value="OIP41327.1"/>
    <property type="molecule type" value="Genomic_DNA"/>
</dbReference>
<evidence type="ECO:0000313" key="3">
    <source>
        <dbReference type="Proteomes" id="UP000183085"/>
    </source>
</evidence>
<dbReference type="Gene3D" id="3.90.1570.10">
    <property type="entry name" value="tt1808, chain A"/>
    <property type="match status" value="1"/>
</dbReference>